<feature type="transmembrane region" description="Helical" evidence="1">
    <location>
        <begin position="559"/>
        <end position="584"/>
    </location>
</feature>
<accession>A0ABD0XYE3</accession>
<evidence type="ECO:0000313" key="3">
    <source>
        <dbReference type="Proteomes" id="UP001558652"/>
    </source>
</evidence>
<evidence type="ECO:0000256" key="1">
    <source>
        <dbReference type="SAM" id="Phobius"/>
    </source>
</evidence>
<dbReference type="EMBL" id="JBFDAA010000018">
    <property type="protein sequence ID" value="KAL1116274.1"/>
    <property type="molecule type" value="Genomic_DNA"/>
</dbReference>
<proteinExistence type="predicted"/>
<dbReference type="InterPro" id="IPR045219">
    <property type="entry name" value="PKAT"/>
</dbReference>
<dbReference type="AlphaFoldDB" id="A0ABD0XYE3"/>
<keyword evidence="1" id="KW-0472">Membrane</keyword>
<organism evidence="2 3">
    <name type="scientific">Ranatra chinensis</name>
    <dbReference type="NCBI Taxonomy" id="642074"/>
    <lineage>
        <taxon>Eukaryota</taxon>
        <taxon>Metazoa</taxon>
        <taxon>Ecdysozoa</taxon>
        <taxon>Arthropoda</taxon>
        <taxon>Hexapoda</taxon>
        <taxon>Insecta</taxon>
        <taxon>Pterygota</taxon>
        <taxon>Neoptera</taxon>
        <taxon>Paraneoptera</taxon>
        <taxon>Hemiptera</taxon>
        <taxon>Heteroptera</taxon>
        <taxon>Panheteroptera</taxon>
        <taxon>Nepomorpha</taxon>
        <taxon>Nepidae</taxon>
        <taxon>Ranatrinae</taxon>
        <taxon>Ranatra</taxon>
    </lineage>
</organism>
<dbReference type="PANTHER" id="PTHR11861:SF8">
    <property type="entry name" value="PKD DOMAIN-CONTAINING PROTEIN"/>
    <property type="match status" value="1"/>
</dbReference>
<keyword evidence="1" id="KW-0812">Transmembrane</keyword>
<evidence type="ECO:0000313" key="2">
    <source>
        <dbReference type="EMBL" id="KAL1116274.1"/>
    </source>
</evidence>
<gene>
    <name evidence="2" type="ORF">AAG570_005769</name>
</gene>
<sequence>MLLLLVISGPSTKELNPGRLKDLALQLSLEMFSDAKAVRGASIDLKEPGHFSFNYGGPDSVYDHRAIGPGFNSLRAQGFWVELTQNSPVVIGNTVTLTAQIHNGNGDTFTFKWNDDAIPAHKAESGIFSTLVGYTPPLPQKAASPLSPSPLYPWKTFPTQEFVQFGEKDKNLRELGPGNRFRGEMTKSVWNITYPPSIYGPGTYEVQVFVSKRFLFWETQRASIYINVTALLSGDIELSQNGTERGNGFVSNTGEVTHSISLSQPDSAYATRNGTVLRSYWFVNCAYQGVTAGLTFAYNYTRGDVTEQVIRALVVVSNETEESSSVAGDVPAEDGVSNDISATGSPSLLGSTATTPVPNTATTAVVTTQPPPPTLCPNESFIPFDPGKTYGYFQKTVKLRSPVSDVIVTGDNWLMHGAVTHLSVSCRGSGPYDHCVQIKTGAYNVTGKESCIIPIRINNCSIEVTHYFGKPKVYTFLIIIENSVSKTITRFGVSIYEGENQGHILKQPLAPKRAISADEVLHELLCLDSPPNFPLAGPLVVSLSLQWSLTPELQKHAQLSVIVVPISCSVFAIILVIFGVAYYIQSRSRFTVEVADFDFSQAANDTEYKTYTIEVADFDFSHPTGDDTEYKTFRERLRDAIGSAMVSAATRSQDDYTEDGVWSPSRKYGSMQ</sequence>
<dbReference type="Proteomes" id="UP001558652">
    <property type="component" value="Unassembled WGS sequence"/>
</dbReference>
<protein>
    <submittedName>
        <fullName evidence="2">Uncharacterized protein</fullName>
    </submittedName>
</protein>
<keyword evidence="1" id="KW-1133">Transmembrane helix</keyword>
<comment type="caution">
    <text evidence="2">The sequence shown here is derived from an EMBL/GenBank/DDBJ whole genome shotgun (WGS) entry which is preliminary data.</text>
</comment>
<dbReference type="PANTHER" id="PTHR11861">
    <property type="entry name" value="MELANOCYTE PROTEIN PMEL 17-RELATED"/>
    <property type="match status" value="1"/>
</dbReference>
<reference evidence="2 3" key="1">
    <citation type="submission" date="2024-07" db="EMBL/GenBank/DDBJ databases">
        <title>Chromosome-level genome assembly of the water stick insect Ranatra chinensis (Heteroptera: Nepidae).</title>
        <authorList>
            <person name="Liu X."/>
        </authorList>
    </citation>
    <scope>NUCLEOTIDE SEQUENCE [LARGE SCALE GENOMIC DNA]</scope>
    <source>
        <strain evidence="2">Cailab_2021Rc</strain>
        <tissue evidence="2">Muscle</tissue>
    </source>
</reference>
<name>A0ABD0XYE3_9HEMI</name>
<keyword evidence="3" id="KW-1185">Reference proteome</keyword>